<comment type="subcellular location">
    <subcellularLocation>
        <location evidence="1">Cell membrane</location>
        <topology evidence="1">Peripheral membrane protein</topology>
    </subcellularLocation>
</comment>
<keyword evidence="2" id="KW-0813">Transport</keyword>
<keyword evidence="8" id="KW-1278">Translocase</keyword>
<feature type="domain" description="ABC transporter" evidence="10">
    <location>
        <begin position="252"/>
        <end position="489"/>
    </location>
</feature>
<dbReference type="AlphaFoldDB" id="A0A4Q1C724"/>
<reference evidence="11 12" key="1">
    <citation type="submission" date="2019-01" db="EMBL/GenBank/DDBJ databases">
        <title>Lacunisphaera sp. strain TWA-58.</title>
        <authorList>
            <person name="Chen W.-M."/>
        </authorList>
    </citation>
    <scope>NUCLEOTIDE SEQUENCE [LARGE SCALE GENOMIC DNA]</scope>
    <source>
        <strain evidence="11 12">TWA-58</strain>
    </source>
</reference>
<evidence type="ECO:0000313" key="11">
    <source>
        <dbReference type="EMBL" id="RXK54601.1"/>
    </source>
</evidence>
<comment type="caution">
    <text evidence="11">The sequence shown here is derived from an EMBL/GenBank/DDBJ whole genome shotgun (WGS) entry which is preliminary data.</text>
</comment>
<dbReference type="OrthoDB" id="9766104at2"/>
<dbReference type="RefSeq" id="WP_129045965.1">
    <property type="nucleotide sequence ID" value="NZ_SDHX01000001.1"/>
</dbReference>
<keyword evidence="12" id="KW-1185">Reference proteome</keyword>
<dbReference type="GO" id="GO:0016887">
    <property type="term" value="F:ATP hydrolysis activity"/>
    <property type="evidence" value="ECO:0007669"/>
    <property type="project" value="InterPro"/>
</dbReference>
<evidence type="ECO:0000256" key="8">
    <source>
        <dbReference type="ARBA" id="ARBA00022967"/>
    </source>
</evidence>
<proteinExistence type="predicted"/>
<evidence type="ECO:0000259" key="10">
    <source>
        <dbReference type="PROSITE" id="PS50893"/>
    </source>
</evidence>
<dbReference type="InterPro" id="IPR027417">
    <property type="entry name" value="P-loop_NTPase"/>
</dbReference>
<dbReference type="SMART" id="SM00382">
    <property type="entry name" value="AAA"/>
    <property type="match status" value="2"/>
</dbReference>
<evidence type="ECO:0000256" key="9">
    <source>
        <dbReference type="ARBA" id="ARBA00023136"/>
    </source>
</evidence>
<evidence type="ECO:0000256" key="7">
    <source>
        <dbReference type="ARBA" id="ARBA00022840"/>
    </source>
</evidence>
<protein>
    <submittedName>
        <fullName evidence="11">Sugar ABC transporter ATP-binding protein</fullName>
    </submittedName>
</protein>
<dbReference type="FunFam" id="3.40.50.300:FF:000127">
    <property type="entry name" value="Ribose import ATP-binding protein RbsA"/>
    <property type="match status" value="1"/>
</dbReference>
<keyword evidence="9" id="KW-0472">Membrane</keyword>
<name>A0A4Q1C724_9BACT</name>
<evidence type="ECO:0000256" key="4">
    <source>
        <dbReference type="ARBA" id="ARBA00022597"/>
    </source>
</evidence>
<dbReference type="GO" id="GO:0005886">
    <property type="term" value="C:plasma membrane"/>
    <property type="evidence" value="ECO:0007669"/>
    <property type="project" value="UniProtKB-SubCell"/>
</dbReference>
<keyword evidence="7 11" id="KW-0067">ATP-binding</keyword>
<dbReference type="CDD" id="cd03216">
    <property type="entry name" value="ABC_Carb_Monos_I"/>
    <property type="match status" value="1"/>
</dbReference>
<dbReference type="InterPro" id="IPR017871">
    <property type="entry name" value="ABC_transporter-like_CS"/>
</dbReference>
<dbReference type="PROSITE" id="PS00211">
    <property type="entry name" value="ABC_TRANSPORTER_1"/>
    <property type="match status" value="1"/>
</dbReference>
<keyword evidence="5" id="KW-0677">Repeat</keyword>
<dbReference type="PROSITE" id="PS50893">
    <property type="entry name" value="ABC_TRANSPORTER_2"/>
    <property type="match status" value="2"/>
</dbReference>
<evidence type="ECO:0000256" key="5">
    <source>
        <dbReference type="ARBA" id="ARBA00022737"/>
    </source>
</evidence>
<dbReference type="SUPFAM" id="SSF52540">
    <property type="entry name" value="P-loop containing nucleoside triphosphate hydrolases"/>
    <property type="match status" value="2"/>
</dbReference>
<evidence type="ECO:0000256" key="2">
    <source>
        <dbReference type="ARBA" id="ARBA00022448"/>
    </source>
</evidence>
<dbReference type="PANTHER" id="PTHR43790:SF3">
    <property type="entry name" value="D-ALLOSE IMPORT ATP-BINDING PROTEIN ALSA-RELATED"/>
    <property type="match status" value="1"/>
</dbReference>
<dbReference type="PANTHER" id="PTHR43790">
    <property type="entry name" value="CARBOHYDRATE TRANSPORT ATP-BINDING PROTEIN MG119-RELATED"/>
    <property type="match status" value="1"/>
</dbReference>
<keyword evidence="4" id="KW-0762">Sugar transport</keyword>
<dbReference type="InterPro" id="IPR003593">
    <property type="entry name" value="AAA+_ATPase"/>
</dbReference>
<keyword evidence="3" id="KW-1003">Cell membrane</keyword>
<dbReference type="Pfam" id="PF00005">
    <property type="entry name" value="ABC_tran"/>
    <property type="match status" value="2"/>
</dbReference>
<dbReference type="Gene3D" id="3.40.50.300">
    <property type="entry name" value="P-loop containing nucleotide triphosphate hydrolases"/>
    <property type="match status" value="2"/>
</dbReference>
<accession>A0A4Q1C724</accession>
<sequence length="494" mass="51804">MNAILQLTDIRKRFGATVALDGVSFEVAPGEVHALVGENGAGKSTLMKVLSGAHAADSGSMTLAGAAYAPEGPLQARRAGVVMVNQELAIAPHLSVAENIVLGAEPGRGGLVKHAESRRIAGAALTELGRPDIPLHVPAGTLSIAEQQLVEIARALALGCRVLVLDEPTSSLTQADVQKLFALVRRLREQGKSVIYISHFLEEVSALSDRYTVLRDGRSVATGRTADITMDKIAQLMVGRTVDELYVRHARTPGEPLLTVDNLAGPVKPASASLQLRRGEVLGLAGLVGAGRSELLRAIFALDEVRAGSVRVGVHAGPASPLLRWKQGLGILSEDRKTEGLALNLSLENNLTLPRLDPFIRPAALAAETASWITKLGVRCAGPGQPIGALSGGNQQKIALGRLLRNGADVLLLDEPTRGVDIGAKQNIYRLIDELAGSGKAVLMVSSYLPELLGTCDRIAVMCRGVLGPARPVGEWTEHGIMLAATGTAAGAEN</sequence>
<dbReference type="Proteomes" id="UP000290218">
    <property type="component" value="Unassembled WGS sequence"/>
</dbReference>
<dbReference type="EMBL" id="SDHX01000001">
    <property type="protein sequence ID" value="RXK54601.1"/>
    <property type="molecule type" value="Genomic_DNA"/>
</dbReference>
<evidence type="ECO:0000313" key="12">
    <source>
        <dbReference type="Proteomes" id="UP000290218"/>
    </source>
</evidence>
<dbReference type="CDD" id="cd03215">
    <property type="entry name" value="ABC_Carb_Monos_II"/>
    <property type="match status" value="1"/>
</dbReference>
<evidence type="ECO:0000256" key="3">
    <source>
        <dbReference type="ARBA" id="ARBA00022475"/>
    </source>
</evidence>
<feature type="domain" description="ABC transporter" evidence="10">
    <location>
        <begin position="5"/>
        <end position="241"/>
    </location>
</feature>
<evidence type="ECO:0000256" key="1">
    <source>
        <dbReference type="ARBA" id="ARBA00004202"/>
    </source>
</evidence>
<gene>
    <name evidence="11" type="ORF">ESB00_01495</name>
</gene>
<dbReference type="InterPro" id="IPR050107">
    <property type="entry name" value="ABC_carbohydrate_import_ATPase"/>
</dbReference>
<dbReference type="InterPro" id="IPR003439">
    <property type="entry name" value="ABC_transporter-like_ATP-bd"/>
</dbReference>
<dbReference type="GO" id="GO:0005524">
    <property type="term" value="F:ATP binding"/>
    <property type="evidence" value="ECO:0007669"/>
    <property type="project" value="UniProtKB-KW"/>
</dbReference>
<evidence type="ECO:0000256" key="6">
    <source>
        <dbReference type="ARBA" id="ARBA00022741"/>
    </source>
</evidence>
<keyword evidence="6" id="KW-0547">Nucleotide-binding</keyword>
<organism evidence="11 12">
    <name type="scientific">Oleiharenicola lentus</name>
    <dbReference type="NCBI Taxonomy" id="2508720"/>
    <lineage>
        <taxon>Bacteria</taxon>
        <taxon>Pseudomonadati</taxon>
        <taxon>Verrucomicrobiota</taxon>
        <taxon>Opitutia</taxon>
        <taxon>Opitutales</taxon>
        <taxon>Opitutaceae</taxon>
        <taxon>Oleiharenicola</taxon>
    </lineage>
</organism>